<keyword evidence="3" id="KW-1185">Reference proteome</keyword>
<feature type="compositionally biased region" description="Acidic residues" evidence="1">
    <location>
        <begin position="60"/>
        <end position="69"/>
    </location>
</feature>
<feature type="compositionally biased region" description="Low complexity" evidence="1">
    <location>
        <begin position="48"/>
        <end position="59"/>
    </location>
</feature>
<dbReference type="EMBL" id="JAJSOF020000021">
    <property type="protein sequence ID" value="KAJ4437298.1"/>
    <property type="molecule type" value="Genomic_DNA"/>
</dbReference>
<reference evidence="2 3" key="1">
    <citation type="journal article" date="2022" name="Allergy">
        <title>Genome assembly and annotation of Periplaneta americana reveal a comprehensive cockroach allergen profile.</title>
        <authorList>
            <person name="Wang L."/>
            <person name="Xiong Q."/>
            <person name="Saelim N."/>
            <person name="Wang L."/>
            <person name="Nong W."/>
            <person name="Wan A.T."/>
            <person name="Shi M."/>
            <person name="Liu X."/>
            <person name="Cao Q."/>
            <person name="Hui J.H.L."/>
            <person name="Sookrung N."/>
            <person name="Leung T.F."/>
            <person name="Tungtrongchitr A."/>
            <person name="Tsui S.K.W."/>
        </authorList>
    </citation>
    <scope>NUCLEOTIDE SEQUENCE [LARGE SCALE GENOMIC DNA]</scope>
    <source>
        <strain evidence="2">PWHHKU_190912</strain>
    </source>
</reference>
<organism evidence="2 3">
    <name type="scientific">Periplaneta americana</name>
    <name type="common">American cockroach</name>
    <name type="synonym">Blatta americana</name>
    <dbReference type="NCBI Taxonomy" id="6978"/>
    <lineage>
        <taxon>Eukaryota</taxon>
        <taxon>Metazoa</taxon>
        <taxon>Ecdysozoa</taxon>
        <taxon>Arthropoda</taxon>
        <taxon>Hexapoda</taxon>
        <taxon>Insecta</taxon>
        <taxon>Pterygota</taxon>
        <taxon>Neoptera</taxon>
        <taxon>Polyneoptera</taxon>
        <taxon>Dictyoptera</taxon>
        <taxon>Blattodea</taxon>
        <taxon>Blattoidea</taxon>
        <taxon>Blattidae</taxon>
        <taxon>Blattinae</taxon>
        <taxon>Periplaneta</taxon>
    </lineage>
</organism>
<comment type="caution">
    <text evidence="2">The sequence shown here is derived from an EMBL/GenBank/DDBJ whole genome shotgun (WGS) entry which is preliminary data.</text>
</comment>
<proteinExistence type="predicted"/>
<feature type="compositionally biased region" description="Low complexity" evidence="1">
    <location>
        <begin position="24"/>
        <end position="41"/>
    </location>
</feature>
<gene>
    <name evidence="2" type="ORF">ANN_17436</name>
</gene>
<evidence type="ECO:0000256" key="1">
    <source>
        <dbReference type="SAM" id="MobiDB-lite"/>
    </source>
</evidence>
<protein>
    <submittedName>
        <fullName evidence="2">Uncharacterized protein</fullName>
    </submittedName>
</protein>
<feature type="region of interest" description="Disordered" evidence="1">
    <location>
        <begin position="1"/>
        <end position="133"/>
    </location>
</feature>
<dbReference type="Proteomes" id="UP001148838">
    <property type="component" value="Unassembled WGS sequence"/>
</dbReference>
<name>A0ABQ8STW0_PERAM</name>
<accession>A0ABQ8STW0</accession>
<sequence length="271" mass="29689">MLAAQLNELGVTQPEAPARSRQNGKSSSSAVGGSSSSHNALPAPPSSLPQSASSILDAAVESDSDDGEDGIGVRNDGTLLASDPPKPLPELSPYRPLDAAHTPQTMVIHEGPSSSGAPNRPLPPTPDEEESGDRTLVMKRLASDSLALSKDTKVLRSIFGPVNVDNEWRARYNHELYELFSEPNITSFIKMGRLRWAGHIMRLEDSRPAIRVLRYESGGSRRRGRPKVRWEDGIREDARTIGVKNWMSVARNRDELRKLLWTARTHDGLSS</sequence>
<evidence type="ECO:0000313" key="3">
    <source>
        <dbReference type="Proteomes" id="UP001148838"/>
    </source>
</evidence>
<evidence type="ECO:0000313" key="2">
    <source>
        <dbReference type="EMBL" id="KAJ4437298.1"/>
    </source>
</evidence>